<dbReference type="Pfam" id="PF01755">
    <property type="entry name" value="Glyco_transf_25"/>
    <property type="match status" value="1"/>
</dbReference>
<gene>
    <name evidence="2" type="ORF">ABXV16_12575</name>
</gene>
<dbReference type="EMBL" id="JBEWWF010000003">
    <property type="protein sequence ID" value="MET3076591.1"/>
    <property type="molecule type" value="Genomic_DNA"/>
</dbReference>
<proteinExistence type="predicted"/>
<name>A0ABV2E1K8_9GAMM</name>
<dbReference type="CDD" id="cd06532">
    <property type="entry name" value="Glyco_transf_25"/>
    <property type="match status" value="1"/>
</dbReference>
<dbReference type="InterPro" id="IPR002654">
    <property type="entry name" value="Glyco_trans_25"/>
</dbReference>
<feature type="domain" description="Glycosyl transferase family 25" evidence="1">
    <location>
        <begin position="2"/>
        <end position="170"/>
    </location>
</feature>
<comment type="caution">
    <text evidence="2">The sequence shown here is derived from an EMBL/GenBank/DDBJ whole genome shotgun (WGS) entry which is preliminary data.</text>
</comment>
<accession>A0ABV2E1K8</accession>
<evidence type="ECO:0000313" key="2">
    <source>
        <dbReference type="EMBL" id="MET3076591.1"/>
    </source>
</evidence>
<dbReference type="RefSeq" id="WP_354466909.1">
    <property type="nucleotide sequence ID" value="NZ_JBEWWF010000003.1"/>
</dbReference>
<evidence type="ECO:0000259" key="1">
    <source>
        <dbReference type="Pfam" id="PF01755"/>
    </source>
</evidence>
<protein>
    <submittedName>
        <fullName evidence="2">Glycosyltransferase family 25 protein</fullName>
    </submittedName>
</protein>
<dbReference type="Proteomes" id="UP001548992">
    <property type="component" value="Unassembled WGS sequence"/>
</dbReference>
<evidence type="ECO:0000313" key="3">
    <source>
        <dbReference type="Proteomes" id="UP001548992"/>
    </source>
</evidence>
<reference evidence="2 3" key="1">
    <citation type="submission" date="2024-07" db="EMBL/GenBank/DDBJ databases">
        <title>Isolation, whole-genome sequencing, and annotation of five antibiotic-resistant bacteria from environmental samples.</title>
        <authorList>
            <person name="Bedore T."/>
            <person name="Hudson A.O."/>
            <person name="Kumar G."/>
        </authorList>
    </citation>
    <scope>NUCLEOTIDE SEQUENCE [LARGE SCALE GENOMIC DNA]</scope>
    <source>
        <strain evidence="2 3">RIT844</strain>
    </source>
</reference>
<organism evidence="2 3">
    <name type="scientific">Pantoea leporis</name>
    <dbReference type="NCBI Taxonomy" id="2933780"/>
    <lineage>
        <taxon>Bacteria</taxon>
        <taxon>Pseudomonadati</taxon>
        <taxon>Pseudomonadota</taxon>
        <taxon>Gammaproteobacteria</taxon>
        <taxon>Enterobacterales</taxon>
        <taxon>Erwiniaceae</taxon>
        <taxon>Pantoea</taxon>
    </lineage>
</organism>
<sequence>MKVFVINLEKYVARKNHALAQCQNIGLSAEIFNAIDGRSLSPQQIADKTHPELSAGLTESEIGCALSHLGVYQRIIKDNIDVALILEDDVQFDHYSSNVISYLKEHIPQQPTVYLLSEVRKYMRGGKNIPHSEHELVSVSQAALAHAYIINLAAAKKMHAFMHPVWLEADRWTFLIECGVVNIKAVIPAVGHLSKLSHESTIWHCEAELERKKIVREQRRIAVSKIRKNRAMNIKLKNALWRIFIRPFFEVKQS</sequence>
<keyword evidence="3" id="KW-1185">Reference proteome</keyword>